<dbReference type="Pfam" id="PF14525">
    <property type="entry name" value="AraC_binding_2"/>
    <property type="match status" value="1"/>
</dbReference>
<evidence type="ECO:0000256" key="2">
    <source>
        <dbReference type="ARBA" id="ARBA00023125"/>
    </source>
</evidence>
<comment type="caution">
    <text evidence="5">The sequence shown here is derived from an EMBL/GenBank/DDBJ whole genome shotgun (WGS) entry which is preliminary data.</text>
</comment>
<dbReference type="PANTHER" id="PTHR46796">
    <property type="entry name" value="HTH-TYPE TRANSCRIPTIONAL ACTIVATOR RHAS-RELATED"/>
    <property type="match status" value="1"/>
</dbReference>
<dbReference type="InterPro" id="IPR035418">
    <property type="entry name" value="AraC-bd_2"/>
</dbReference>
<dbReference type="SUPFAM" id="SSF46689">
    <property type="entry name" value="Homeodomain-like"/>
    <property type="match status" value="1"/>
</dbReference>
<dbReference type="PROSITE" id="PS00041">
    <property type="entry name" value="HTH_ARAC_FAMILY_1"/>
    <property type="match status" value="1"/>
</dbReference>
<dbReference type="SMART" id="SM00342">
    <property type="entry name" value="HTH_ARAC"/>
    <property type="match status" value="1"/>
</dbReference>
<dbReference type="RefSeq" id="WP_233724424.1">
    <property type="nucleotide sequence ID" value="NZ_JAJVCN010000001.1"/>
</dbReference>
<sequence length="321" mass="35317">MQVHEYSGEEFEDIARDSFMPVSFRAGPGFRTGRVAVQEMGEAVTLSRGDSGGPHRMLRTAKSPGDDLLLFMVHLDGEIGVHQNDRFAQLAPGTGVLSESRGPWEIVGSTQSTCMILTFARELLPLRTSEITDSCARGIDPAAPGMQMVSGYLDRLFGMAEHLTAEQRLDAGRAAIDLLAMALRDVQPSVPSGDGSAGVVLEMMRTHVRENLADSGLRVEELARRHHVSVRHVYNLFERIGTTPGAYLREQRLLTARAMLSDPRALRLGISDIADAVGFFGRRTFELAFRREFGMTPGAWRREHLPSDAWTGSRHANCPTS</sequence>
<dbReference type="Gene3D" id="1.10.10.60">
    <property type="entry name" value="Homeodomain-like"/>
    <property type="match status" value="1"/>
</dbReference>
<name>A0ABS8Z4J9_9PSEU</name>
<dbReference type="Pfam" id="PF12833">
    <property type="entry name" value="HTH_18"/>
    <property type="match status" value="1"/>
</dbReference>
<reference evidence="5 6" key="1">
    <citation type="submission" date="2021-12" db="EMBL/GenBank/DDBJ databases">
        <title>Genome sequence of Kibdelosporangium philippinense ATCC 49844.</title>
        <authorList>
            <person name="Fedorov E.A."/>
            <person name="Omeragic M."/>
            <person name="Shalygina K.F."/>
            <person name="Maclea K.S."/>
        </authorList>
    </citation>
    <scope>NUCLEOTIDE SEQUENCE [LARGE SCALE GENOMIC DNA]</scope>
    <source>
        <strain evidence="5 6">ATCC 49844</strain>
    </source>
</reference>
<dbReference type="InterPro" id="IPR018062">
    <property type="entry name" value="HTH_AraC-typ_CS"/>
</dbReference>
<evidence type="ECO:0000259" key="4">
    <source>
        <dbReference type="PROSITE" id="PS01124"/>
    </source>
</evidence>
<organism evidence="5 6">
    <name type="scientific">Kibdelosporangium philippinense</name>
    <dbReference type="NCBI Taxonomy" id="211113"/>
    <lineage>
        <taxon>Bacteria</taxon>
        <taxon>Bacillati</taxon>
        <taxon>Actinomycetota</taxon>
        <taxon>Actinomycetes</taxon>
        <taxon>Pseudonocardiales</taxon>
        <taxon>Pseudonocardiaceae</taxon>
        <taxon>Kibdelosporangium</taxon>
    </lineage>
</organism>
<protein>
    <submittedName>
        <fullName evidence="5">Helix-turn-helix domain-containing protein</fullName>
    </submittedName>
</protein>
<gene>
    <name evidence="5" type="ORF">LWC34_08405</name>
</gene>
<evidence type="ECO:0000256" key="1">
    <source>
        <dbReference type="ARBA" id="ARBA00023015"/>
    </source>
</evidence>
<proteinExistence type="predicted"/>
<keyword evidence="3" id="KW-0804">Transcription</keyword>
<keyword evidence="6" id="KW-1185">Reference proteome</keyword>
<keyword evidence="2" id="KW-0238">DNA-binding</keyword>
<dbReference type="EMBL" id="JAJVCN010000001">
    <property type="protein sequence ID" value="MCE7002851.1"/>
    <property type="molecule type" value="Genomic_DNA"/>
</dbReference>
<dbReference type="InterPro" id="IPR018060">
    <property type="entry name" value="HTH_AraC"/>
</dbReference>
<dbReference type="PANTHER" id="PTHR46796:SF6">
    <property type="entry name" value="ARAC SUBFAMILY"/>
    <property type="match status" value="1"/>
</dbReference>
<dbReference type="InterPro" id="IPR009057">
    <property type="entry name" value="Homeodomain-like_sf"/>
</dbReference>
<dbReference type="PROSITE" id="PS01124">
    <property type="entry name" value="HTH_ARAC_FAMILY_2"/>
    <property type="match status" value="1"/>
</dbReference>
<dbReference type="Proteomes" id="UP001521150">
    <property type="component" value="Unassembled WGS sequence"/>
</dbReference>
<feature type="domain" description="HTH araC/xylS-type" evidence="4">
    <location>
        <begin position="202"/>
        <end position="303"/>
    </location>
</feature>
<keyword evidence="1" id="KW-0805">Transcription regulation</keyword>
<evidence type="ECO:0000313" key="6">
    <source>
        <dbReference type="Proteomes" id="UP001521150"/>
    </source>
</evidence>
<accession>A0ABS8Z4J9</accession>
<evidence type="ECO:0000256" key="3">
    <source>
        <dbReference type="ARBA" id="ARBA00023163"/>
    </source>
</evidence>
<evidence type="ECO:0000313" key="5">
    <source>
        <dbReference type="EMBL" id="MCE7002851.1"/>
    </source>
</evidence>
<dbReference type="InterPro" id="IPR050204">
    <property type="entry name" value="AraC_XylS_family_regulators"/>
</dbReference>